<evidence type="ECO:0000256" key="5">
    <source>
        <dbReference type="ARBA" id="ARBA00023136"/>
    </source>
</evidence>
<keyword evidence="4 6" id="KW-1133">Transmembrane helix</keyword>
<keyword evidence="3 6" id="KW-0812">Transmembrane</keyword>
<feature type="transmembrane region" description="Helical" evidence="6">
    <location>
        <begin position="92"/>
        <end position="122"/>
    </location>
</feature>
<dbReference type="Pfam" id="PF12679">
    <property type="entry name" value="ABC2_membrane_2"/>
    <property type="match status" value="1"/>
</dbReference>
<dbReference type="GO" id="GO:0140359">
    <property type="term" value="F:ABC-type transporter activity"/>
    <property type="evidence" value="ECO:0007669"/>
    <property type="project" value="InterPro"/>
</dbReference>
<protein>
    <submittedName>
        <fullName evidence="7">ABC transporter permease, component</fullName>
    </submittedName>
</protein>
<evidence type="ECO:0000256" key="1">
    <source>
        <dbReference type="ARBA" id="ARBA00004651"/>
    </source>
</evidence>
<dbReference type="OrthoDB" id="9794512at2"/>
<evidence type="ECO:0000256" key="4">
    <source>
        <dbReference type="ARBA" id="ARBA00022989"/>
    </source>
</evidence>
<proteinExistence type="predicted"/>
<evidence type="ECO:0000313" key="7">
    <source>
        <dbReference type="EMBL" id="ERP31421.1"/>
    </source>
</evidence>
<feature type="transmembrane region" description="Helical" evidence="6">
    <location>
        <begin position="129"/>
        <end position="152"/>
    </location>
</feature>
<dbReference type="eggNOG" id="COG1277">
    <property type="taxonomic scope" value="Bacteria"/>
</dbReference>
<dbReference type="Proteomes" id="UP000017148">
    <property type="component" value="Unassembled WGS sequence"/>
</dbReference>
<evidence type="ECO:0000256" key="2">
    <source>
        <dbReference type="ARBA" id="ARBA00022475"/>
    </source>
</evidence>
<reference evidence="7 8" key="1">
    <citation type="journal article" date="2013" name="Environ. Microbiol.">
        <title>Genome analysis of Chitinivibrio alkaliphilus gen. nov., sp. nov., a novel extremely haloalkaliphilic anaerobic chitinolytic bacterium from the candidate phylum Termite Group 3.</title>
        <authorList>
            <person name="Sorokin D.Y."/>
            <person name="Gumerov V.M."/>
            <person name="Rakitin A.L."/>
            <person name="Beletsky A.V."/>
            <person name="Damste J.S."/>
            <person name="Muyzer G."/>
            <person name="Mardanov A.V."/>
            <person name="Ravin N.V."/>
        </authorList>
    </citation>
    <scope>NUCLEOTIDE SEQUENCE [LARGE SCALE GENOMIC DNA]</scope>
    <source>
        <strain evidence="7 8">ACht1</strain>
    </source>
</reference>
<feature type="transmembrane region" description="Helical" evidence="6">
    <location>
        <begin position="214"/>
        <end position="229"/>
    </location>
</feature>
<dbReference type="RefSeq" id="WP_022637070.1">
    <property type="nucleotide sequence ID" value="NZ_ASJR01000013.1"/>
</dbReference>
<organism evidence="7 8">
    <name type="scientific">Chitinivibrio alkaliphilus ACht1</name>
    <dbReference type="NCBI Taxonomy" id="1313304"/>
    <lineage>
        <taxon>Bacteria</taxon>
        <taxon>Pseudomonadati</taxon>
        <taxon>Fibrobacterota</taxon>
        <taxon>Chitinivibrionia</taxon>
        <taxon>Chitinivibrionales</taxon>
        <taxon>Chitinivibrionaceae</taxon>
        <taxon>Chitinivibrio</taxon>
    </lineage>
</organism>
<keyword evidence="2" id="KW-1003">Cell membrane</keyword>
<accession>U7D780</accession>
<dbReference type="AlphaFoldDB" id="U7D780"/>
<gene>
    <name evidence="7" type="ORF">CALK_1619</name>
</gene>
<dbReference type="STRING" id="1313304.CALK_1619"/>
<feature type="transmembrane region" description="Helical" evidence="6">
    <location>
        <begin position="183"/>
        <end position="202"/>
    </location>
</feature>
<dbReference type="InterPro" id="IPR051449">
    <property type="entry name" value="ABC-2_transporter_component"/>
</dbReference>
<feature type="transmembrane region" description="Helical" evidence="6">
    <location>
        <begin position="20"/>
        <end position="42"/>
    </location>
</feature>
<comment type="subcellular location">
    <subcellularLocation>
        <location evidence="1">Cell membrane</location>
        <topology evidence="1">Multi-pass membrane protein</topology>
    </subcellularLocation>
</comment>
<dbReference type="GO" id="GO:0005886">
    <property type="term" value="C:plasma membrane"/>
    <property type="evidence" value="ECO:0007669"/>
    <property type="project" value="UniProtKB-SubCell"/>
</dbReference>
<dbReference type="PANTHER" id="PTHR30294:SF29">
    <property type="entry name" value="MULTIDRUG ABC TRANSPORTER PERMEASE YBHS-RELATED"/>
    <property type="match status" value="1"/>
</dbReference>
<feature type="transmembrane region" description="Helical" evidence="6">
    <location>
        <begin position="158"/>
        <end position="176"/>
    </location>
</feature>
<evidence type="ECO:0000313" key="8">
    <source>
        <dbReference type="Proteomes" id="UP000017148"/>
    </source>
</evidence>
<dbReference type="PANTHER" id="PTHR30294">
    <property type="entry name" value="MEMBRANE COMPONENT OF ABC TRANSPORTER YHHJ-RELATED"/>
    <property type="match status" value="1"/>
</dbReference>
<name>U7D780_9BACT</name>
<dbReference type="EMBL" id="ASJR01000013">
    <property type="protein sequence ID" value="ERP31421.1"/>
    <property type="molecule type" value="Genomic_DNA"/>
</dbReference>
<keyword evidence="8" id="KW-1185">Reference proteome</keyword>
<sequence length="237" mass="26975">MNLLMTIVYKEFKSYFLSPIAYVFISVYLILTNFLFFQTFFVQNLSSMRAYFEIIPWVFILFLPAITMRTWAEEQKNRTLELLLTWPIPDGTIVLGKFLAALLILLLTLLLSCTVPITIMLLGNPDGGVIIGSYAGAALLGASYIAIGMWISSLTENQIIAFIGTAMFILVFLLIGNEVVTTFIPSSLVPLFDYLSIATHFQSISRGVIDSRDIIYYLSIIIFFLYLNRKSLERRKW</sequence>
<evidence type="ECO:0000256" key="6">
    <source>
        <dbReference type="SAM" id="Phobius"/>
    </source>
</evidence>
<comment type="caution">
    <text evidence="7">The sequence shown here is derived from an EMBL/GenBank/DDBJ whole genome shotgun (WGS) entry which is preliminary data.</text>
</comment>
<evidence type="ECO:0000256" key="3">
    <source>
        <dbReference type="ARBA" id="ARBA00022692"/>
    </source>
</evidence>
<keyword evidence="5 6" id="KW-0472">Membrane</keyword>
<feature type="transmembrane region" description="Helical" evidence="6">
    <location>
        <begin position="54"/>
        <end position="72"/>
    </location>
</feature>